<dbReference type="InterPro" id="IPR050584">
    <property type="entry name" value="Cholesterol_7-desaturase"/>
</dbReference>
<gene>
    <name evidence="7" type="ORF">SAMN05443248_1655</name>
</gene>
<evidence type="ECO:0000256" key="5">
    <source>
        <dbReference type="ARBA" id="ARBA00023014"/>
    </source>
</evidence>
<keyword evidence="3" id="KW-0560">Oxidoreductase</keyword>
<dbReference type="Pfam" id="PF00355">
    <property type="entry name" value="Rieske"/>
    <property type="match status" value="1"/>
</dbReference>
<dbReference type="OrthoDB" id="9800776at2"/>
<keyword evidence="4" id="KW-0408">Iron</keyword>
<dbReference type="PROSITE" id="PS51296">
    <property type="entry name" value="RIESKE"/>
    <property type="match status" value="1"/>
</dbReference>
<accession>A0A1M5K2P7</accession>
<name>A0A1M5K2P7_9BRAD</name>
<dbReference type="InterPro" id="IPR044043">
    <property type="entry name" value="VanA_C_cat"/>
</dbReference>
<dbReference type="Gene3D" id="3.90.380.10">
    <property type="entry name" value="Naphthalene 1,2-dioxygenase Alpha Subunit, Chain A, domain 1"/>
    <property type="match status" value="1"/>
</dbReference>
<evidence type="ECO:0000256" key="3">
    <source>
        <dbReference type="ARBA" id="ARBA00023002"/>
    </source>
</evidence>
<keyword evidence="1" id="KW-0001">2Fe-2S</keyword>
<evidence type="ECO:0000313" key="8">
    <source>
        <dbReference type="Proteomes" id="UP000189796"/>
    </source>
</evidence>
<dbReference type="Proteomes" id="UP000189796">
    <property type="component" value="Chromosome I"/>
</dbReference>
<dbReference type="SUPFAM" id="SSF55961">
    <property type="entry name" value="Bet v1-like"/>
    <property type="match status" value="1"/>
</dbReference>
<dbReference type="EMBL" id="LT670817">
    <property type="protein sequence ID" value="SHG46809.1"/>
    <property type="molecule type" value="Genomic_DNA"/>
</dbReference>
<keyword evidence="7" id="KW-0503">Monooxygenase</keyword>
<feature type="domain" description="Rieske" evidence="6">
    <location>
        <begin position="19"/>
        <end position="124"/>
    </location>
</feature>
<proteinExistence type="predicted"/>
<dbReference type="PANTHER" id="PTHR21266:SF60">
    <property type="entry name" value="3-KETOSTEROID-9-ALPHA-MONOOXYGENASE, OXYGENASE COMPONENT"/>
    <property type="match status" value="1"/>
</dbReference>
<dbReference type="SUPFAM" id="SSF50022">
    <property type="entry name" value="ISP domain"/>
    <property type="match status" value="1"/>
</dbReference>
<evidence type="ECO:0000259" key="6">
    <source>
        <dbReference type="PROSITE" id="PS51296"/>
    </source>
</evidence>
<dbReference type="GO" id="GO:0051537">
    <property type="term" value="F:2 iron, 2 sulfur cluster binding"/>
    <property type="evidence" value="ECO:0007669"/>
    <property type="project" value="UniProtKB-KW"/>
</dbReference>
<dbReference type="InterPro" id="IPR017941">
    <property type="entry name" value="Rieske_2Fe-2S"/>
</dbReference>
<organism evidence="7 8">
    <name type="scientific">Bradyrhizobium erythrophlei</name>
    <dbReference type="NCBI Taxonomy" id="1437360"/>
    <lineage>
        <taxon>Bacteria</taxon>
        <taxon>Pseudomonadati</taxon>
        <taxon>Pseudomonadota</taxon>
        <taxon>Alphaproteobacteria</taxon>
        <taxon>Hyphomicrobiales</taxon>
        <taxon>Nitrobacteraceae</taxon>
        <taxon>Bradyrhizobium</taxon>
    </lineage>
</organism>
<protein>
    <submittedName>
        <fullName evidence="7">Vanillate O-demethylase monooxygenase subunit</fullName>
    </submittedName>
</protein>
<reference evidence="7 8" key="1">
    <citation type="submission" date="2016-11" db="EMBL/GenBank/DDBJ databases">
        <authorList>
            <person name="Jaros S."/>
            <person name="Januszkiewicz K."/>
            <person name="Wedrychowicz H."/>
        </authorList>
    </citation>
    <scope>NUCLEOTIDE SEQUENCE [LARGE SCALE GENOMIC DNA]</scope>
    <source>
        <strain evidence="7 8">GAS138</strain>
    </source>
</reference>
<dbReference type="RefSeq" id="WP_079600804.1">
    <property type="nucleotide sequence ID" value="NZ_LT670817.1"/>
</dbReference>
<evidence type="ECO:0000256" key="1">
    <source>
        <dbReference type="ARBA" id="ARBA00022714"/>
    </source>
</evidence>
<dbReference type="Pfam" id="PF19112">
    <property type="entry name" value="VanA_C"/>
    <property type="match status" value="1"/>
</dbReference>
<evidence type="ECO:0000313" key="7">
    <source>
        <dbReference type="EMBL" id="SHG46809.1"/>
    </source>
</evidence>
<sequence>MTANNAQPLATYACIENCWYMIGTASDFPTEKLTGHVVAKKPIVAWRTKQGQLVAYDDRCAHKRFPLSKGRMMKDGTLECAYHGLRYDMTGKCVMIPSHPTGPISPQAVVRPFPIIEQDGLVWLWPGDVEVSKTRKPPSLPEVGSDDWKTEIVGPMEIPANYLLLIENLLDITHFYPLHDGNIGDIENSRIPVDLEEGEEGGNRYAMTIRKVTNYKQPPFLVDWFHYDTVDRHHTHCMMSPAATRVVMRNAPVGHLSTRDHVREFPGTLDLNTQERGYVLVHTHTPIDEKRHVWWVMINVPAHHMSMTFPDKQTATHIAEMFPDVVKEDKFALEEQQRMFQYPEDGYQEVFLKPDLAIRRARVIFQDLMREQEVHPHRVAAE</sequence>
<keyword evidence="7" id="KW-0489">Methyltransferase</keyword>
<dbReference type="InterPro" id="IPR036922">
    <property type="entry name" value="Rieske_2Fe-2S_sf"/>
</dbReference>
<dbReference type="AlphaFoldDB" id="A0A1M5K2P7"/>
<dbReference type="GO" id="GO:0008168">
    <property type="term" value="F:methyltransferase activity"/>
    <property type="evidence" value="ECO:0007669"/>
    <property type="project" value="UniProtKB-KW"/>
</dbReference>
<keyword evidence="2" id="KW-0479">Metal-binding</keyword>
<keyword evidence="5" id="KW-0411">Iron-sulfur</keyword>
<dbReference type="PANTHER" id="PTHR21266">
    <property type="entry name" value="IRON-SULFUR DOMAIN CONTAINING PROTEIN"/>
    <property type="match status" value="1"/>
</dbReference>
<dbReference type="GO" id="GO:0032259">
    <property type="term" value="P:methylation"/>
    <property type="evidence" value="ECO:0007669"/>
    <property type="project" value="UniProtKB-KW"/>
</dbReference>
<evidence type="ECO:0000256" key="2">
    <source>
        <dbReference type="ARBA" id="ARBA00022723"/>
    </source>
</evidence>
<evidence type="ECO:0000256" key="4">
    <source>
        <dbReference type="ARBA" id="ARBA00023004"/>
    </source>
</evidence>
<keyword evidence="7" id="KW-0808">Transferase</keyword>
<dbReference type="GO" id="GO:0004497">
    <property type="term" value="F:monooxygenase activity"/>
    <property type="evidence" value="ECO:0007669"/>
    <property type="project" value="UniProtKB-KW"/>
</dbReference>
<dbReference type="GO" id="GO:0046872">
    <property type="term" value="F:metal ion binding"/>
    <property type="evidence" value="ECO:0007669"/>
    <property type="project" value="UniProtKB-KW"/>
</dbReference>
<dbReference type="Gene3D" id="2.102.10.10">
    <property type="entry name" value="Rieske [2Fe-2S] iron-sulphur domain"/>
    <property type="match status" value="1"/>
</dbReference>